<dbReference type="InterPro" id="IPR042100">
    <property type="entry name" value="Bug_dom1"/>
</dbReference>
<evidence type="ECO:0000256" key="2">
    <source>
        <dbReference type="SAM" id="SignalP"/>
    </source>
</evidence>
<dbReference type="Gene3D" id="3.40.190.10">
    <property type="entry name" value="Periplasmic binding protein-like II"/>
    <property type="match status" value="1"/>
</dbReference>
<evidence type="ECO:0000313" key="3">
    <source>
        <dbReference type="EMBL" id="SMC70824.1"/>
    </source>
</evidence>
<accession>A0A1W2BDA9</accession>
<dbReference type="Proteomes" id="UP000192708">
    <property type="component" value="Unassembled WGS sequence"/>
</dbReference>
<keyword evidence="4" id="KW-1185">Reference proteome</keyword>
<dbReference type="InterPro" id="IPR005064">
    <property type="entry name" value="BUG"/>
</dbReference>
<dbReference type="Gene3D" id="3.40.190.150">
    <property type="entry name" value="Bordetella uptake gene, domain 1"/>
    <property type="match status" value="1"/>
</dbReference>
<proteinExistence type="inferred from homology"/>
<feature type="chain" id="PRO_5012709615" evidence="2">
    <location>
        <begin position="26"/>
        <end position="325"/>
    </location>
</feature>
<dbReference type="PIRSF" id="PIRSF017082">
    <property type="entry name" value="YflP"/>
    <property type="match status" value="1"/>
</dbReference>
<dbReference type="SUPFAM" id="SSF53850">
    <property type="entry name" value="Periplasmic binding protein-like II"/>
    <property type="match status" value="1"/>
</dbReference>
<comment type="similarity">
    <text evidence="1">Belongs to the UPF0065 (bug) family.</text>
</comment>
<dbReference type="EMBL" id="FWXJ01000012">
    <property type="protein sequence ID" value="SMC70824.1"/>
    <property type="molecule type" value="Genomic_DNA"/>
</dbReference>
<organism evidence="3 4">
    <name type="scientific">Polynucleobacter kasalickyi</name>
    <dbReference type="NCBI Taxonomy" id="1938817"/>
    <lineage>
        <taxon>Bacteria</taxon>
        <taxon>Pseudomonadati</taxon>
        <taxon>Pseudomonadota</taxon>
        <taxon>Betaproteobacteria</taxon>
        <taxon>Burkholderiales</taxon>
        <taxon>Burkholderiaceae</taxon>
        <taxon>Polynucleobacter</taxon>
    </lineage>
</organism>
<dbReference type="STRING" id="1938817.SAMN06296008_11276"/>
<protein>
    <submittedName>
        <fullName evidence="3">Tripartite-type tricarboxylate transporter, receptor component TctC</fullName>
    </submittedName>
</protein>
<keyword evidence="2" id="KW-0732">Signal</keyword>
<evidence type="ECO:0000313" key="4">
    <source>
        <dbReference type="Proteomes" id="UP000192708"/>
    </source>
</evidence>
<dbReference type="AlphaFoldDB" id="A0A1W2BDA9"/>
<evidence type="ECO:0000256" key="1">
    <source>
        <dbReference type="ARBA" id="ARBA00006987"/>
    </source>
</evidence>
<reference evidence="3 4" key="1">
    <citation type="submission" date="2017-04" db="EMBL/GenBank/DDBJ databases">
        <authorList>
            <person name="Afonso C.L."/>
            <person name="Miller P.J."/>
            <person name="Scott M.A."/>
            <person name="Spackman E."/>
            <person name="Goraichik I."/>
            <person name="Dimitrov K.M."/>
            <person name="Suarez D.L."/>
            <person name="Swayne D.E."/>
        </authorList>
    </citation>
    <scope>NUCLEOTIDE SEQUENCE [LARGE SCALE GENOMIC DNA]</scope>
    <source>
        <strain evidence="3 4">VK13</strain>
    </source>
</reference>
<sequence length="325" mass="34453">MVLQMKLYKLLNFLLLAFFCLFCQAQTYPNKPIKLIVGFAPGGAADYVARNISVPLGQALGQTIIIENKPGAGSSIAAESVAKSSPDGYTILIASPSSISVNPALNAKLAYRPSDLLPISKVTSSPVVIAVNPNTGIFSVKDLIAKAKQDPGGLNYGTSGNGSAPHLAAALFSQIADIKMTHIPFRGGSLSIQSVVAGDTQLTFGTPPSVLPMIQSGRLRGLGISQKERSQLAPNLPGMKEAGLPEYEIEFWYGLFAPAGTPPVILQKLFEATQIALRQPNVKVALAREGTDVSLSASPADFSKFLVEDEKFWVKLVKSADVKVD</sequence>
<dbReference type="Pfam" id="PF03401">
    <property type="entry name" value="TctC"/>
    <property type="match status" value="1"/>
</dbReference>
<name>A0A1W2BDA9_9BURK</name>
<feature type="signal peptide" evidence="2">
    <location>
        <begin position="1"/>
        <end position="25"/>
    </location>
</feature>
<dbReference type="PANTHER" id="PTHR42928">
    <property type="entry name" value="TRICARBOXYLATE-BINDING PROTEIN"/>
    <property type="match status" value="1"/>
</dbReference>
<dbReference type="CDD" id="cd13578">
    <property type="entry name" value="PBP2_Bug27"/>
    <property type="match status" value="1"/>
</dbReference>
<keyword evidence="3" id="KW-0675">Receptor</keyword>
<gene>
    <name evidence="3" type="ORF">SAMN06296008_11276</name>
</gene>
<dbReference type="PANTHER" id="PTHR42928:SF5">
    <property type="entry name" value="BLR1237 PROTEIN"/>
    <property type="match status" value="1"/>
</dbReference>